<dbReference type="AlphaFoldDB" id="A0AAF0EYZ6"/>
<keyword evidence="3 9" id="KW-0853">WD repeat</keyword>
<dbReference type="GO" id="GO:0006334">
    <property type="term" value="P:nucleosome assembly"/>
    <property type="evidence" value="ECO:0007669"/>
    <property type="project" value="TreeGrafter"/>
</dbReference>
<evidence type="ECO:0000256" key="5">
    <source>
        <dbReference type="ARBA" id="ARBA00022763"/>
    </source>
</evidence>
<dbReference type="Proteomes" id="UP001219933">
    <property type="component" value="Chromosome 5"/>
</dbReference>
<dbReference type="GO" id="GO:0005634">
    <property type="term" value="C:nucleus"/>
    <property type="evidence" value="ECO:0007669"/>
    <property type="project" value="UniProtKB-SubCell"/>
</dbReference>
<feature type="domain" description="CAF1B/HIR1 beta-propeller" evidence="11">
    <location>
        <begin position="301"/>
        <end position="459"/>
    </location>
</feature>
<reference evidence="12" key="1">
    <citation type="submission" date="2023-03" db="EMBL/GenBank/DDBJ databases">
        <title>Mating type loci evolution in Malassezia.</title>
        <authorList>
            <person name="Coelho M.A."/>
        </authorList>
    </citation>
    <scope>NUCLEOTIDE SEQUENCE</scope>
    <source>
        <strain evidence="12">CBS 11721</strain>
    </source>
</reference>
<proteinExistence type="inferred from homology"/>
<dbReference type="GO" id="GO:0033186">
    <property type="term" value="C:CAF-1 complex"/>
    <property type="evidence" value="ECO:0007669"/>
    <property type="project" value="TreeGrafter"/>
</dbReference>
<dbReference type="InterPro" id="IPR055410">
    <property type="entry name" value="Beta-prop_CAF1B_HIR1"/>
</dbReference>
<dbReference type="InterPro" id="IPR015943">
    <property type="entry name" value="WD40/YVTN_repeat-like_dom_sf"/>
</dbReference>
<comment type="similarity">
    <text evidence="2">Belongs to the WD repeat HIR1 family.</text>
</comment>
<dbReference type="InterPro" id="IPR001680">
    <property type="entry name" value="WD40_rpt"/>
</dbReference>
<sequence>MVRCVTFEIRWHDTLPIYSCSFQPISAARLHQVLDHNLGQAAGRAPGQTLSGAEGQAAQPLQAGGQSWRLATAGGDNNVRLWMVHPNVPSPAAIAAATGTSRPNPPRTEYLATLSRHTGVVNVVRFSPDGETLASAGDDGTVLFWVRSNRAFERDLAADIDERYEKEAWKVKTVTRATTQELYDLSWSPDGAYVAVGGTDFSVRVIDVQKGTVIREINDHQHYVQGLCWDPLGQLLATQSSDRSMHVYENNTARTKSAKLGAEGAEGADATLVPVHGAPADISKGQLAPPPPPIREGSLQQMTPPSQRLYGDDRYSGFFRRLGWSPDGSLLAAPSGQFDTGKSTGSVYIYARASLPSSVPVAVLPGHKCVTLVVRFSPILYKLRGAAAAFSLPYRMVYAVATQESVWVYDSQQSTPLYCFSNLHYASFTDLAWSSDGQTLMMSSSDGYCSVAVFDYNELGEPIALSEQPCLKTTIPNHDATKADNTRDIPQPDSQQPSGQASAVQAGAASVPTASSTDAPAASAADSPSTIATDAKPDSAAAPAAPNVPPSRTAAPSTDGKGPPKKRRVALTYEGPLPT</sequence>
<feature type="region of interest" description="Disordered" evidence="10">
    <location>
        <begin position="280"/>
        <end position="306"/>
    </location>
</feature>
<protein>
    <submittedName>
        <fullName evidence="12">Chromatin assembly factor 1 subunit</fullName>
    </submittedName>
</protein>
<evidence type="ECO:0000313" key="12">
    <source>
        <dbReference type="EMBL" id="WFD36821.1"/>
    </source>
</evidence>
<evidence type="ECO:0000256" key="10">
    <source>
        <dbReference type="SAM" id="MobiDB-lite"/>
    </source>
</evidence>
<name>A0AAF0EYZ6_9BASI</name>
<organism evidence="12 13">
    <name type="scientific">Malassezia cuniculi</name>
    <dbReference type="NCBI Taxonomy" id="948313"/>
    <lineage>
        <taxon>Eukaryota</taxon>
        <taxon>Fungi</taxon>
        <taxon>Dikarya</taxon>
        <taxon>Basidiomycota</taxon>
        <taxon>Ustilaginomycotina</taxon>
        <taxon>Malasseziomycetes</taxon>
        <taxon>Malasseziales</taxon>
        <taxon>Malasseziaceae</taxon>
        <taxon>Malassezia</taxon>
    </lineage>
</organism>
<keyword evidence="5" id="KW-0227">DNA damage</keyword>
<gene>
    <name evidence="12" type="primary">CAC2</name>
    <name evidence="12" type="ORF">MCUN1_003711</name>
</gene>
<evidence type="ECO:0000256" key="3">
    <source>
        <dbReference type="ARBA" id="ARBA00022574"/>
    </source>
</evidence>
<comment type="subcellular location">
    <subcellularLocation>
        <location evidence="1">Nucleus</location>
    </subcellularLocation>
</comment>
<evidence type="ECO:0000313" key="13">
    <source>
        <dbReference type="Proteomes" id="UP001219933"/>
    </source>
</evidence>
<accession>A0AAF0EYZ6</accession>
<feature type="compositionally biased region" description="Low complexity" evidence="10">
    <location>
        <begin position="494"/>
        <end position="545"/>
    </location>
</feature>
<feature type="region of interest" description="Disordered" evidence="10">
    <location>
        <begin position="475"/>
        <end position="579"/>
    </location>
</feature>
<evidence type="ECO:0000256" key="6">
    <source>
        <dbReference type="ARBA" id="ARBA00022853"/>
    </source>
</evidence>
<feature type="repeat" description="WD" evidence="9">
    <location>
        <begin position="114"/>
        <end position="145"/>
    </location>
</feature>
<dbReference type="InterPro" id="IPR036322">
    <property type="entry name" value="WD40_repeat_dom_sf"/>
</dbReference>
<evidence type="ECO:0000256" key="9">
    <source>
        <dbReference type="PROSITE-ProRule" id="PRU00221"/>
    </source>
</evidence>
<evidence type="ECO:0000256" key="2">
    <source>
        <dbReference type="ARBA" id="ARBA00007306"/>
    </source>
</evidence>
<feature type="repeat" description="WD" evidence="9">
    <location>
        <begin position="217"/>
        <end position="258"/>
    </location>
</feature>
<keyword evidence="6" id="KW-0156">Chromatin regulator</keyword>
<keyword evidence="4" id="KW-0677">Repeat</keyword>
<feature type="repeat" description="WD" evidence="9">
    <location>
        <begin position="175"/>
        <end position="216"/>
    </location>
</feature>
<keyword evidence="8" id="KW-0539">Nucleus</keyword>
<feature type="domain" description="CAF1B/HIR1 beta-propeller" evidence="11">
    <location>
        <begin position="64"/>
        <end position="257"/>
    </location>
</feature>
<keyword evidence="7" id="KW-0234">DNA repair</keyword>
<dbReference type="InterPro" id="IPR045145">
    <property type="entry name" value="PTHR15271"/>
</dbReference>
<evidence type="ECO:0000256" key="7">
    <source>
        <dbReference type="ARBA" id="ARBA00023204"/>
    </source>
</evidence>
<dbReference type="PANTHER" id="PTHR15271">
    <property type="entry name" value="CHROMATIN ASSEMBLY FACTOR 1 SUBUNIT B"/>
    <property type="match status" value="1"/>
</dbReference>
<dbReference type="PROSITE" id="PS50082">
    <property type="entry name" value="WD_REPEATS_2"/>
    <property type="match status" value="3"/>
</dbReference>
<evidence type="ECO:0000256" key="8">
    <source>
        <dbReference type="ARBA" id="ARBA00023242"/>
    </source>
</evidence>
<keyword evidence="13" id="KW-1185">Reference proteome</keyword>
<dbReference type="PROSITE" id="PS50294">
    <property type="entry name" value="WD_REPEATS_REGION"/>
    <property type="match status" value="1"/>
</dbReference>
<dbReference type="PANTHER" id="PTHR15271:SF4">
    <property type="entry name" value="CHROMATIN ASSEMBLY FACTOR 1 SUBUNIT B"/>
    <property type="match status" value="1"/>
</dbReference>
<evidence type="ECO:0000256" key="4">
    <source>
        <dbReference type="ARBA" id="ARBA00022737"/>
    </source>
</evidence>
<dbReference type="SMART" id="SM00320">
    <property type="entry name" value="WD40"/>
    <property type="match status" value="6"/>
</dbReference>
<evidence type="ECO:0000259" key="11">
    <source>
        <dbReference type="Pfam" id="PF24105"/>
    </source>
</evidence>
<dbReference type="Pfam" id="PF24105">
    <property type="entry name" value="Beta-prop_CAF1B_HIR1"/>
    <property type="match status" value="2"/>
</dbReference>
<evidence type="ECO:0000256" key="1">
    <source>
        <dbReference type="ARBA" id="ARBA00004123"/>
    </source>
</evidence>
<dbReference type="SUPFAM" id="SSF50978">
    <property type="entry name" value="WD40 repeat-like"/>
    <property type="match status" value="1"/>
</dbReference>
<dbReference type="GO" id="GO:0006335">
    <property type="term" value="P:DNA replication-dependent chromatin assembly"/>
    <property type="evidence" value="ECO:0007669"/>
    <property type="project" value="InterPro"/>
</dbReference>
<dbReference type="EMBL" id="CP119881">
    <property type="protein sequence ID" value="WFD36821.1"/>
    <property type="molecule type" value="Genomic_DNA"/>
</dbReference>
<dbReference type="GO" id="GO:0006281">
    <property type="term" value="P:DNA repair"/>
    <property type="evidence" value="ECO:0007669"/>
    <property type="project" value="UniProtKB-KW"/>
</dbReference>
<dbReference type="Gene3D" id="2.130.10.10">
    <property type="entry name" value="YVTN repeat-like/Quinoprotein amine dehydrogenase"/>
    <property type="match status" value="2"/>
</dbReference>